<evidence type="ECO:0000256" key="1">
    <source>
        <dbReference type="SAM" id="MobiDB-lite"/>
    </source>
</evidence>
<keyword evidence="3" id="KW-1185">Reference proteome</keyword>
<evidence type="ECO:0000313" key="3">
    <source>
        <dbReference type="Proteomes" id="UP001154282"/>
    </source>
</evidence>
<feature type="region of interest" description="Disordered" evidence="1">
    <location>
        <begin position="1"/>
        <end position="49"/>
    </location>
</feature>
<organism evidence="2 3">
    <name type="scientific">Linum tenue</name>
    <dbReference type="NCBI Taxonomy" id="586396"/>
    <lineage>
        <taxon>Eukaryota</taxon>
        <taxon>Viridiplantae</taxon>
        <taxon>Streptophyta</taxon>
        <taxon>Embryophyta</taxon>
        <taxon>Tracheophyta</taxon>
        <taxon>Spermatophyta</taxon>
        <taxon>Magnoliopsida</taxon>
        <taxon>eudicotyledons</taxon>
        <taxon>Gunneridae</taxon>
        <taxon>Pentapetalae</taxon>
        <taxon>rosids</taxon>
        <taxon>fabids</taxon>
        <taxon>Malpighiales</taxon>
        <taxon>Linaceae</taxon>
        <taxon>Linum</taxon>
    </lineage>
</organism>
<accession>A0AAV0L548</accession>
<gene>
    <name evidence="2" type="ORF">LITE_LOCUS22062</name>
</gene>
<name>A0AAV0L548_9ROSI</name>
<dbReference type="Proteomes" id="UP001154282">
    <property type="component" value="Unassembled WGS sequence"/>
</dbReference>
<reference evidence="2" key="1">
    <citation type="submission" date="2022-08" db="EMBL/GenBank/DDBJ databases">
        <authorList>
            <person name="Gutierrez-Valencia J."/>
        </authorList>
    </citation>
    <scope>NUCLEOTIDE SEQUENCE</scope>
</reference>
<proteinExistence type="predicted"/>
<protein>
    <submittedName>
        <fullName evidence="2">Uncharacterized protein</fullName>
    </submittedName>
</protein>
<dbReference type="AlphaFoldDB" id="A0AAV0L548"/>
<sequence>MPAARPVRGARGLREQPVRRLPDAERAGGVEQRLQGAEAERLRREGEVL</sequence>
<evidence type="ECO:0000313" key="2">
    <source>
        <dbReference type="EMBL" id="CAI0429316.1"/>
    </source>
</evidence>
<comment type="caution">
    <text evidence="2">The sequence shown here is derived from an EMBL/GenBank/DDBJ whole genome shotgun (WGS) entry which is preliminary data.</text>
</comment>
<feature type="compositionally biased region" description="Basic and acidic residues" evidence="1">
    <location>
        <begin position="12"/>
        <end position="28"/>
    </location>
</feature>
<dbReference type="EMBL" id="CAMGYJ010000006">
    <property type="protein sequence ID" value="CAI0429316.1"/>
    <property type="molecule type" value="Genomic_DNA"/>
</dbReference>
<feature type="compositionally biased region" description="Basic and acidic residues" evidence="1">
    <location>
        <begin position="38"/>
        <end position="49"/>
    </location>
</feature>